<dbReference type="GO" id="GO:0003918">
    <property type="term" value="F:DNA topoisomerase type II (double strand cut, ATP-hydrolyzing) activity"/>
    <property type="evidence" value="ECO:0007669"/>
    <property type="project" value="UniProtKB-UniRule"/>
</dbReference>
<feature type="region of interest" description="Disordered" evidence="10">
    <location>
        <begin position="1"/>
        <end position="23"/>
    </location>
</feature>
<keyword evidence="3 7" id="KW-0799">Topoisomerase</keyword>
<comment type="catalytic activity">
    <reaction evidence="1 7 8">
        <text>ATP-dependent breakage, passage and rejoining of double-stranded DNA.</text>
        <dbReference type="EC" id="5.6.2.2"/>
    </reaction>
</comment>
<dbReference type="InterPro" id="IPR006691">
    <property type="entry name" value="GyrA/parC_rep"/>
</dbReference>
<dbReference type="InterPro" id="IPR050220">
    <property type="entry name" value="Type_II_DNA_Topoisomerases"/>
</dbReference>
<dbReference type="PATRIC" id="fig|1123501.6.peg.2333"/>
<keyword evidence="13" id="KW-1185">Reference proteome</keyword>
<dbReference type="GO" id="GO:0005524">
    <property type="term" value="F:ATP binding"/>
    <property type="evidence" value="ECO:0007669"/>
    <property type="project" value="InterPro"/>
</dbReference>
<evidence type="ECO:0000256" key="5">
    <source>
        <dbReference type="ARBA" id="ARBA00023136"/>
    </source>
</evidence>
<dbReference type="GO" id="GO:0006265">
    <property type="term" value="P:DNA topological change"/>
    <property type="evidence" value="ECO:0007669"/>
    <property type="project" value="UniProtKB-UniRule"/>
</dbReference>
<dbReference type="Pfam" id="PF00521">
    <property type="entry name" value="DNA_topoisoIV"/>
    <property type="match status" value="1"/>
</dbReference>
<dbReference type="GO" id="GO:0005737">
    <property type="term" value="C:cytoplasm"/>
    <property type="evidence" value="ECO:0007669"/>
    <property type="project" value="TreeGrafter"/>
</dbReference>
<accession>A0A0D0QDT6</accession>
<dbReference type="SMART" id="SM00434">
    <property type="entry name" value="TOP4c"/>
    <property type="match status" value="1"/>
</dbReference>
<dbReference type="AlphaFoldDB" id="A0A0D0QDT6"/>
<name>A0A0D0QDT6_9RHOB</name>
<dbReference type="EC" id="5.6.2.2" evidence="7"/>
<dbReference type="SUPFAM" id="SSF101904">
    <property type="entry name" value="GyrA/ParC C-terminal domain-like"/>
    <property type="match status" value="1"/>
</dbReference>
<evidence type="ECO:0000256" key="3">
    <source>
        <dbReference type="ARBA" id="ARBA00023029"/>
    </source>
</evidence>
<feature type="domain" description="Topo IIA-type catalytic" evidence="11">
    <location>
        <begin position="49"/>
        <end position="575"/>
    </location>
</feature>
<dbReference type="eggNOG" id="COG0188">
    <property type="taxonomic scope" value="Bacteria"/>
</dbReference>
<comment type="caution">
    <text evidence="12">The sequence shown here is derived from an EMBL/GenBank/DDBJ whole genome shotgun (WGS) entry which is preliminary data.</text>
</comment>
<comment type="subcellular location">
    <subcellularLocation>
        <location evidence="7">Cell membrane</location>
        <topology evidence="7">Peripheral membrane protein</topology>
    </subcellularLocation>
</comment>
<dbReference type="InterPro" id="IPR013757">
    <property type="entry name" value="Topo_IIA_A_a_sf"/>
</dbReference>
<dbReference type="PANTHER" id="PTHR43493:SF1">
    <property type="entry name" value="DNA TOPOISOMERASE 4 SUBUNIT A"/>
    <property type="match status" value="1"/>
</dbReference>
<dbReference type="OrthoDB" id="9806486at2"/>
<keyword evidence="6 7" id="KW-0413">Isomerase</keyword>
<evidence type="ECO:0000256" key="4">
    <source>
        <dbReference type="ARBA" id="ARBA00023125"/>
    </source>
</evidence>
<dbReference type="Gene3D" id="3.30.1360.40">
    <property type="match status" value="1"/>
</dbReference>
<dbReference type="GO" id="GO:0005694">
    <property type="term" value="C:chromosome"/>
    <property type="evidence" value="ECO:0007669"/>
    <property type="project" value="InterPro"/>
</dbReference>
<evidence type="ECO:0000256" key="1">
    <source>
        <dbReference type="ARBA" id="ARBA00000185"/>
    </source>
</evidence>
<dbReference type="InterPro" id="IPR005742">
    <property type="entry name" value="TopoIV_A_Gneg"/>
</dbReference>
<organism evidence="12 13">
    <name type="scientific">Wenxinia marina DSM 24838</name>
    <dbReference type="NCBI Taxonomy" id="1123501"/>
    <lineage>
        <taxon>Bacteria</taxon>
        <taxon>Pseudomonadati</taxon>
        <taxon>Pseudomonadota</taxon>
        <taxon>Alphaproteobacteria</taxon>
        <taxon>Rhodobacterales</taxon>
        <taxon>Roseobacteraceae</taxon>
        <taxon>Wenxinia</taxon>
    </lineage>
</organism>
<keyword evidence="9" id="KW-0175">Coiled coil</keyword>
<dbReference type="CDD" id="cd00187">
    <property type="entry name" value="TOP4c"/>
    <property type="match status" value="1"/>
</dbReference>
<evidence type="ECO:0000256" key="2">
    <source>
        <dbReference type="ARBA" id="ARBA00022475"/>
    </source>
</evidence>
<dbReference type="InterPro" id="IPR013760">
    <property type="entry name" value="Topo_IIA-like_dom_sf"/>
</dbReference>
<reference evidence="12 13" key="1">
    <citation type="submission" date="2013-01" db="EMBL/GenBank/DDBJ databases">
        <authorList>
            <person name="Fiebig A."/>
            <person name="Goeker M."/>
            <person name="Klenk H.-P.P."/>
        </authorList>
    </citation>
    <scope>NUCLEOTIDE SEQUENCE [LARGE SCALE GENOMIC DNA]</scope>
    <source>
        <strain evidence="12 13">DSM 24838</strain>
    </source>
</reference>
<dbReference type="GO" id="GO:0019897">
    <property type="term" value="C:extrinsic component of plasma membrane"/>
    <property type="evidence" value="ECO:0007669"/>
    <property type="project" value="UniProtKB-UniRule"/>
</dbReference>
<evidence type="ECO:0000313" key="13">
    <source>
        <dbReference type="Proteomes" id="UP000035100"/>
    </source>
</evidence>
<feature type="coiled-coil region" evidence="9">
    <location>
        <begin position="511"/>
        <end position="538"/>
    </location>
</feature>
<dbReference type="RefSeq" id="WP_018303718.1">
    <property type="nucleotide sequence ID" value="NZ_KB902300.1"/>
</dbReference>
<evidence type="ECO:0000256" key="7">
    <source>
        <dbReference type="HAMAP-Rule" id="MF_00936"/>
    </source>
</evidence>
<feature type="site" description="Interaction with DNA" evidence="7">
    <location>
        <position position="57"/>
    </location>
</feature>
<sequence length="826" mass="90789">MPGETDDPNIGPEGAPGSGGVQDVAEPLRRAIGDRYLTYALSTIMNRALPDARDGLKPVHRRILYAMRELRLSSTGGFRKSAKISGDVMGNYHPHGNQAIYDAMARLAQDFNVRYPLVDGQGNFGNIDGDNPAAERYTEARLTAAAEALMEGLAENAVDFRPNYDGTLEEPVVLPAAFPNLLANGSSGIAVGMATNIPPHNIDELIEACLHLIKSPDARDDTLLNYVQGPDFPTGGVIVEPPASMAETYRTGRGAFRLRAKWEVEDLGRGTWQIVVTEIPYQVPKSKLIERLAEIIQLKKVPLLADVRDESAEDVRIVLEPRARTVEPDMLMGMLFRNSDLEIRFSLNMNVLIDGLTPKVCSLKEVLRAFLDHRREVLLRRSRHRMARIDHRLEVLTGLITAFLNLDRVIEIIRYDDDPKAALMYEDWSRPHQDTLSRAMREADYVSPLVGVDTGALTLVHDPDALPTGVLAEDAPEGMPRTFAGRENGLSDVQAEAILNMRLRSLRRLEEEALVKERDALMEERAGLEDLLDDEALQWKQIAAQLRDVRKAFGKDAPGGARRTAFAEAQVIEEVPLEAMIEREPVTIVCSEMGWVRALRGHVALDSEMKFKDGDKGRFVFHAETTDRILVFGSNGRLYTVQASTLPGGRGMGEPLRLMIDLPNEAQIVAMMPYRPGGKLLVASSAGDGFVVPEDEVVAQTRAGKQVLNAKDGVAAVACKRIAGDHVAIVSQNGKLLVFPVADLPEMGRGKGVRLQKYNLARGKQGTLELDGGLSDITTFDLADGLSWTMGGGKTRTETNIADWLGPRAGVGKRPPHGFPKSYRFD</sequence>
<evidence type="ECO:0000259" key="11">
    <source>
        <dbReference type="PROSITE" id="PS52040"/>
    </source>
</evidence>
<gene>
    <name evidence="7" type="primary">parC</name>
    <name evidence="12" type="ORF">Wenmar_02233</name>
</gene>
<dbReference type="GO" id="GO:0003677">
    <property type="term" value="F:DNA binding"/>
    <property type="evidence" value="ECO:0007669"/>
    <property type="project" value="UniProtKB-UniRule"/>
</dbReference>
<dbReference type="Gene3D" id="1.10.268.10">
    <property type="entry name" value="Topoisomerase, domain 3"/>
    <property type="match status" value="2"/>
</dbReference>
<dbReference type="GO" id="GO:0007059">
    <property type="term" value="P:chromosome segregation"/>
    <property type="evidence" value="ECO:0007669"/>
    <property type="project" value="UniProtKB-UniRule"/>
</dbReference>
<keyword evidence="4 7" id="KW-0238">DNA-binding</keyword>
<dbReference type="InterPro" id="IPR013758">
    <property type="entry name" value="Topo_IIA_A/C_ab"/>
</dbReference>
<keyword evidence="2 7" id="KW-1003">Cell membrane</keyword>
<dbReference type="STRING" id="1123501.Wenmar_02233"/>
<feature type="site" description="Transition state stabilizer" evidence="7">
    <location>
        <position position="136"/>
    </location>
</feature>
<dbReference type="GO" id="GO:0009330">
    <property type="term" value="C:DNA topoisomerase type II (double strand cut, ATP-hydrolyzing) complex"/>
    <property type="evidence" value="ECO:0007669"/>
    <property type="project" value="TreeGrafter"/>
</dbReference>
<feature type="site" description="Interaction with DNA" evidence="7">
    <location>
        <position position="95"/>
    </location>
</feature>
<proteinExistence type="inferred from homology"/>
<feature type="region of interest" description="Disordered" evidence="10">
    <location>
        <begin position="807"/>
        <end position="826"/>
    </location>
</feature>
<dbReference type="Gene3D" id="3.90.199.10">
    <property type="entry name" value="Topoisomerase II, domain 5"/>
    <property type="match status" value="2"/>
</dbReference>
<comment type="similarity">
    <text evidence="7">Belongs to the type II topoisomerase GyrA/ParC subunit family. ParC type 1 subfamily.</text>
</comment>
<dbReference type="PROSITE" id="PS52040">
    <property type="entry name" value="TOPO_IIA"/>
    <property type="match status" value="1"/>
</dbReference>
<evidence type="ECO:0000256" key="8">
    <source>
        <dbReference type="PROSITE-ProRule" id="PRU01384"/>
    </source>
</evidence>
<dbReference type="NCBIfam" id="NF004044">
    <property type="entry name" value="PRK05561.1"/>
    <property type="match status" value="1"/>
</dbReference>
<comment type="function">
    <text evidence="7">Topoisomerase IV is essential for chromosome segregation. It relaxes supercoiled DNA. Performs the decatenation events required during the replication of a circular DNA molecule.</text>
</comment>
<evidence type="ECO:0000256" key="9">
    <source>
        <dbReference type="SAM" id="Coils"/>
    </source>
</evidence>
<feature type="site" description="Interaction with DNA" evidence="7">
    <location>
        <position position="93"/>
    </location>
</feature>
<dbReference type="Gene3D" id="2.120.10.90">
    <property type="entry name" value="DNA gyrase/topoisomerase IV, subunit A, C-terminal"/>
    <property type="match status" value="1"/>
</dbReference>
<dbReference type="Proteomes" id="UP000035100">
    <property type="component" value="Unassembled WGS sequence"/>
</dbReference>
<feature type="active site" description="O-(5'-phospho-DNA)-tyrosine intermediate" evidence="7 8">
    <location>
        <position position="137"/>
    </location>
</feature>
<keyword evidence="5 7" id="KW-0472">Membrane</keyword>
<dbReference type="InterPro" id="IPR035516">
    <property type="entry name" value="Gyrase/topoIV_suA_C"/>
</dbReference>
<dbReference type="Pfam" id="PF03989">
    <property type="entry name" value="DNA_gyraseA_C"/>
    <property type="match status" value="3"/>
</dbReference>
<evidence type="ECO:0000256" key="10">
    <source>
        <dbReference type="SAM" id="MobiDB-lite"/>
    </source>
</evidence>
<comment type="subunit">
    <text evidence="7">Heterotetramer composed of ParC and ParE.</text>
</comment>
<protein>
    <recommendedName>
        <fullName evidence="7">DNA topoisomerase 4 subunit A</fullName>
        <ecNumber evidence="7">5.6.2.2</ecNumber>
    </recommendedName>
    <alternativeName>
        <fullName evidence="7">Topoisomerase IV subunit A</fullName>
    </alternativeName>
</protein>
<dbReference type="EMBL" id="AONG01000010">
    <property type="protein sequence ID" value="KIQ69163.1"/>
    <property type="molecule type" value="Genomic_DNA"/>
</dbReference>
<dbReference type="HAMAP" id="MF_00936">
    <property type="entry name" value="ParC_type1"/>
    <property type="match status" value="1"/>
</dbReference>
<dbReference type="PANTHER" id="PTHR43493">
    <property type="entry name" value="DNA GYRASE/TOPOISOMERASE SUBUNIT A"/>
    <property type="match status" value="1"/>
</dbReference>
<evidence type="ECO:0000313" key="12">
    <source>
        <dbReference type="EMBL" id="KIQ69163.1"/>
    </source>
</evidence>
<evidence type="ECO:0000256" key="6">
    <source>
        <dbReference type="ARBA" id="ARBA00023235"/>
    </source>
</evidence>
<dbReference type="InterPro" id="IPR002205">
    <property type="entry name" value="Topo_IIA_dom_A"/>
</dbReference>
<dbReference type="SUPFAM" id="SSF56719">
    <property type="entry name" value="Type II DNA topoisomerase"/>
    <property type="match status" value="1"/>
</dbReference>